<accession>H8MJQ9</accession>
<evidence type="ECO:0000259" key="2">
    <source>
        <dbReference type="PROSITE" id="PS50943"/>
    </source>
</evidence>
<comment type="similarity">
    <text evidence="1">Belongs to the short-chain fatty acyl-CoA assimilation regulator (ScfR) family.</text>
</comment>
<dbReference type="AlphaFoldDB" id="H8MJQ9"/>
<dbReference type="EMBL" id="CP003389">
    <property type="protein sequence ID" value="AFE06703.1"/>
    <property type="molecule type" value="Genomic_DNA"/>
</dbReference>
<evidence type="ECO:0000256" key="1">
    <source>
        <dbReference type="ARBA" id="ARBA00007227"/>
    </source>
</evidence>
<evidence type="ECO:0000313" key="3">
    <source>
        <dbReference type="EMBL" id="AFE06703.1"/>
    </source>
</evidence>
<proteinExistence type="inferred from homology"/>
<dbReference type="SUPFAM" id="SSF47413">
    <property type="entry name" value="lambda repressor-like DNA-binding domains"/>
    <property type="match status" value="1"/>
</dbReference>
<dbReference type="Pfam" id="PF06114">
    <property type="entry name" value="Peptidase_M78"/>
    <property type="match status" value="1"/>
</dbReference>
<reference evidence="4" key="2">
    <citation type="submission" date="2012-03" db="EMBL/GenBank/DDBJ databases">
        <title>Genome sequence of the fruiting myxobacterium Corallococcus coralloides DSM 2259.</title>
        <authorList>
            <person name="Huntley S."/>
            <person name="Zhang Y."/>
            <person name="Treuner-Lange A."/>
            <person name="Sensen C.W."/>
            <person name="Sogaard-Andersen L."/>
        </authorList>
    </citation>
    <scope>NUCLEOTIDE SEQUENCE [LARGE SCALE GENOMIC DNA]</scope>
    <source>
        <strain evidence="4">ATCC 25202 / DSM 2259 / NBRC 100086 / M2</strain>
    </source>
</reference>
<dbReference type="eggNOG" id="COG1396">
    <property type="taxonomic scope" value="Bacteria"/>
</dbReference>
<dbReference type="InParanoid" id="H8MJQ9"/>
<dbReference type="CDD" id="cd00093">
    <property type="entry name" value="HTH_XRE"/>
    <property type="match status" value="1"/>
</dbReference>
<feature type="domain" description="HTH cro/C1-type" evidence="2">
    <location>
        <begin position="7"/>
        <end position="61"/>
    </location>
</feature>
<protein>
    <submittedName>
        <fullName evidence="3">Transcriptional regulator</fullName>
    </submittedName>
</protein>
<dbReference type="Pfam" id="PF13560">
    <property type="entry name" value="HTH_31"/>
    <property type="match status" value="1"/>
</dbReference>
<dbReference type="PANTHER" id="PTHR43236:SF2">
    <property type="entry name" value="BLL0069 PROTEIN"/>
    <property type="match status" value="1"/>
</dbReference>
<dbReference type="RefSeq" id="WP_014398781.1">
    <property type="nucleotide sequence ID" value="NC_017030.1"/>
</dbReference>
<gene>
    <name evidence="3" type="ordered locus">COCOR_05993</name>
</gene>
<dbReference type="InterPro" id="IPR001387">
    <property type="entry name" value="Cro/C1-type_HTH"/>
</dbReference>
<dbReference type="InterPro" id="IPR010359">
    <property type="entry name" value="IrrE_HExxH"/>
</dbReference>
<reference evidence="3 4" key="1">
    <citation type="journal article" date="2012" name="J. Bacteriol.">
        <title>Complete Genome Sequence of the Fruiting Myxobacterium Corallococcus coralloides DSM 2259.</title>
        <authorList>
            <person name="Huntley S."/>
            <person name="Zhang Y."/>
            <person name="Treuner-Lange A."/>
            <person name="Kneip S."/>
            <person name="Sensen C.W."/>
            <person name="Sogaard-Andersen L."/>
        </authorList>
    </citation>
    <scope>NUCLEOTIDE SEQUENCE [LARGE SCALE GENOMIC DNA]</scope>
    <source>
        <strain evidence="4">ATCC 25202 / DSM 2259 / NBRC 100086 / M2</strain>
    </source>
</reference>
<dbReference type="OrthoDB" id="5497105at2"/>
<dbReference type="eggNOG" id="COG2856">
    <property type="taxonomic scope" value="Bacteria"/>
</dbReference>
<dbReference type="Proteomes" id="UP000007587">
    <property type="component" value="Chromosome"/>
</dbReference>
<dbReference type="Gene3D" id="1.10.10.2910">
    <property type="match status" value="1"/>
</dbReference>
<name>H8MJQ9_CORCM</name>
<sequence length="386" mass="42281">MERGEFLRSWRADTGFSAGKVAQLAQLPESTVEGIESGAHDPSFEELDALAGVLGLRADEIYDDHISESAPREGIRLLMKSAVAYRPSEAVRLRMLEAAAAARDLLDLQSELRPSRGGFERFASRPLASTADAPFKLGDELAREVRKQLVIQGPIISMRDLAQETLGIPIIAAELSADGPDAFSVYAPGRRAAIILNLQGKNTHPLVRRFSIAHEVGHVLFDRPGMGAFGVACKVDPGRGLDIESRANAFAMRLLLPHTQITQLSSEILKPAIFRKTMEMWGVHFSALQLYAEKVLNLSRDEAKHRLPDVDRSSPNQWAMAEELAEERRGLGQVPVPRRGALARLVLNLVRKDQISHARARELLSINGVASIEELAAEADVSLDGE</sequence>
<dbReference type="HOGENOM" id="CLU_715176_0_0_7"/>
<dbReference type="PROSITE" id="PS50943">
    <property type="entry name" value="HTH_CROC1"/>
    <property type="match status" value="1"/>
</dbReference>
<dbReference type="PANTHER" id="PTHR43236">
    <property type="entry name" value="ANTITOXIN HIGA1"/>
    <property type="match status" value="1"/>
</dbReference>
<dbReference type="InterPro" id="IPR052345">
    <property type="entry name" value="Rad_response_metalloprotease"/>
</dbReference>
<dbReference type="KEGG" id="ccx:COCOR_05993"/>
<organism evidence="3 4">
    <name type="scientific">Corallococcus coralloides (strain ATCC 25202 / DSM 2259 / NBRC 100086 / M2)</name>
    <name type="common">Myxococcus coralloides</name>
    <dbReference type="NCBI Taxonomy" id="1144275"/>
    <lineage>
        <taxon>Bacteria</taxon>
        <taxon>Pseudomonadati</taxon>
        <taxon>Myxococcota</taxon>
        <taxon>Myxococcia</taxon>
        <taxon>Myxococcales</taxon>
        <taxon>Cystobacterineae</taxon>
        <taxon>Myxococcaceae</taxon>
        <taxon>Corallococcus</taxon>
    </lineage>
</organism>
<dbReference type="SMART" id="SM00530">
    <property type="entry name" value="HTH_XRE"/>
    <property type="match status" value="1"/>
</dbReference>
<dbReference type="InterPro" id="IPR010982">
    <property type="entry name" value="Lambda_DNA-bd_dom_sf"/>
</dbReference>
<evidence type="ECO:0000313" key="4">
    <source>
        <dbReference type="Proteomes" id="UP000007587"/>
    </source>
</evidence>
<keyword evidence="4" id="KW-1185">Reference proteome</keyword>
<dbReference type="Gene3D" id="1.10.260.40">
    <property type="entry name" value="lambda repressor-like DNA-binding domains"/>
    <property type="match status" value="1"/>
</dbReference>
<dbReference type="GO" id="GO:0003677">
    <property type="term" value="F:DNA binding"/>
    <property type="evidence" value="ECO:0007669"/>
    <property type="project" value="InterPro"/>
</dbReference>